<accession>A0A0A0D9X2</accession>
<dbReference type="AlphaFoldDB" id="A0A0A0D9X2"/>
<reference evidence="1 2" key="1">
    <citation type="submission" date="2014-01" db="EMBL/GenBank/DDBJ databases">
        <title>Genome sequence determination for a cystic fibrosis isolate, Inquilinus limosus.</title>
        <authorList>
            <person name="Pino M."/>
            <person name="Di Conza J."/>
            <person name="Gutkind G."/>
        </authorList>
    </citation>
    <scope>NUCLEOTIDE SEQUENCE [LARGE SCALE GENOMIC DNA]</scope>
    <source>
        <strain evidence="1 2">MP06</strain>
    </source>
</reference>
<dbReference type="EMBL" id="JANX01000023">
    <property type="protein sequence ID" value="KGM35531.1"/>
    <property type="molecule type" value="Genomic_DNA"/>
</dbReference>
<evidence type="ECO:0000313" key="2">
    <source>
        <dbReference type="Proteomes" id="UP000029995"/>
    </source>
</evidence>
<name>A0A0A0D9X2_9PROT</name>
<dbReference type="Proteomes" id="UP000029995">
    <property type="component" value="Unassembled WGS sequence"/>
</dbReference>
<protein>
    <submittedName>
        <fullName evidence="1">Uncharacterized protein</fullName>
    </submittedName>
</protein>
<sequence length="69" mass="7823">MRLDQPIGFGLRGLLEAVVSVGAAEELRLPTIARMPDLQRFHIEVGECLLRISTDRQDGLWLKMVEKPH</sequence>
<gene>
    <name evidence="1" type="ORF">P409_03885</name>
</gene>
<evidence type="ECO:0000313" key="1">
    <source>
        <dbReference type="EMBL" id="KGM35531.1"/>
    </source>
</evidence>
<proteinExistence type="predicted"/>
<comment type="caution">
    <text evidence="1">The sequence shown here is derived from an EMBL/GenBank/DDBJ whole genome shotgun (WGS) entry which is preliminary data.</text>
</comment>
<organism evidence="1 2">
    <name type="scientific">Inquilinus limosus MP06</name>
    <dbReference type="NCBI Taxonomy" id="1398085"/>
    <lineage>
        <taxon>Bacteria</taxon>
        <taxon>Pseudomonadati</taxon>
        <taxon>Pseudomonadota</taxon>
        <taxon>Alphaproteobacteria</taxon>
        <taxon>Rhodospirillales</taxon>
        <taxon>Rhodospirillaceae</taxon>
        <taxon>Inquilinus</taxon>
    </lineage>
</organism>